<dbReference type="InterPro" id="IPR003148">
    <property type="entry name" value="RCK_N"/>
</dbReference>
<dbReference type="InterPro" id="IPR006153">
    <property type="entry name" value="Cation/H_exchanger_TM"/>
</dbReference>
<keyword evidence="13" id="KW-1185">Reference proteome</keyword>
<keyword evidence="4" id="KW-0050">Antiport</keyword>
<feature type="transmembrane region" description="Helical" evidence="9">
    <location>
        <begin position="83"/>
        <end position="105"/>
    </location>
</feature>
<dbReference type="Gene3D" id="1.20.1530.20">
    <property type="match status" value="1"/>
</dbReference>
<dbReference type="Pfam" id="PF00999">
    <property type="entry name" value="Na_H_Exchanger"/>
    <property type="match status" value="1"/>
</dbReference>
<evidence type="ECO:0000256" key="1">
    <source>
        <dbReference type="ARBA" id="ARBA00004141"/>
    </source>
</evidence>
<dbReference type="Pfam" id="PF02254">
    <property type="entry name" value="TrkA_N"/>
    <property type="match status" value="1"/>
</dbReference>
<feature type="transmembrane region" description="Helical" evidence="9">
    <location>
        <begin position="329"/>
        <end position="351"/>
    </location>
</feature>
<feature type="transmembrane region" description="Helical" evidence="9">
    <location>
        <begin position="169"/>
        <end position="185"/>
    </location>
</feature>
<evidence type="ECO:0000256" key="3">
    <source>
        <dbReference type="ARBA" id="ARBA00022448"/>
    </source>
</evidence>
<feature type="transmembrane region" description="Helical" evidence="9">
    <location>
        <begin position="270"/>
        <end position="292"/>
    </location>
</feature>
<evidence type="ECO:0000256" key="8">
    <source>
        <dbReference type="ARBA" id="ARBA00023136"/>
    </source>
</evidence>
<evidence type="ECO:0000256" key="4">
    <source>
        <dbReference type="ARBA" id="ARBA00022449"/>
    </source>
</evidence>
<keyword evidence="5 9" id="KW-0812">Transmembrane</keyword>
<evidence type="ECO:0000256" key="5">
    <source>
        <dbReference type="ARBA" id="ARBA00022692"/>
    </source>
</evidence>
<dbReference type="SUPFAM" id="SSF51735">
    <property type="entry name" value="NAD(P)-binding Rossmann-fold domains"/>
    <property type="match status" value="1"/>
</dbReference>
<sequence length="527" mass="58641">MEFIWILFAFACGLLSKLVTLPPSIGFLAAGFILNAIGYQADSVIIELSNMGITLMLFTIGLKLNIKDLLKNEIWIGSISHTIVWVICSLIALKLFAILSIIYFIDLSTTSAALVVFALSFSSTVCVVKLLEEQGEMRTRHGKIAIGFLVMQDVIAVLFLVIATGKTPSYWALLLLLAIPLKGFINKLIDKVGHGELLPLFGFFLAFGAYELFDLVNIKGDLGALLAGMYIASHSKSSEITKSLLSFKDIFLIGFFLSIGFTALPTWEMLGIAIALTLLLPIKFALFFFILIKLKVRGRTAFLTALTLSNFSEFGLIVCALSVKENWLSNEWLVILSIAVTISFLITNILYSSAHEFFANHKDWFKKYESNTRLPEDHFVQPTDAPIIIIGMGRVGMGAFTALNTHNPGKVWGLDTDKDKVQWLNNNNILAYTGDAEDVDFWENINLDSIKLVLLALPSMQDSMSITTQLKRLQFQGKIAAIARYDDERQELEEFGVDKVFNFYTEAGVGFAEESMEIINKNLINNI</sequence>
<evidence type="ECO:0000313" key="12">
    <source>
        <dbReference type="EMBL" id="GHE83377.1"/>
    </source>
</evidence>
<evidence type="ECO:0000256" key="9">
    <source>
        <dbReference type="SAM" id="Phobius"/>
    </source>
</evidence>
<dbReference type="PANTHER" id="PTHR42751">
    <property type="entry name" value="SODIUM/HYDROGEN EXCHANGER FAMILY/TRKA DOMAIN PROTEIN"/>
    <property type="match status" value="1"/>
</dbReference>
<feature type="transmembrane region" description="Helical" evidence="9">
    <location>
        <begin position="301"/>
        <end position="323"/>
    </location>
</feature>
<evidence type="ECO:0000256" key="2">
    <source>
        <dbReference type="ARBA" id="ARBA00005551"/>
    </source>
</evidence>
<dbReference type="Gene3D" id="3.40.50.720">
    <property type="entry name" value="NAD(P)-binding Rossmann-like Domain"/>
    <property type="match status" value="1"/>
</dbReference>
<feature type="transmembrane region" description="Helical" evidence="9">
    <location>
        <begin position="111"/>
        <end position="132"/>
    </location>
</feature>
<feature type="transmembrane region" description="Helical" evidence="9">
    <location>
        <begin position="44"/>
        <end position="62"/>
    </location>
</feature>
<evidence type="ECO:0000259" key="11">
    <source>
        <dbReference type="Pfam" id="PF02254"/>
    </source>
</evidence>
<keyword evidence="6 9" id="KW-1133">Transmembrane helix</keyword>
<evidence type="ECO:0000259" key="10">
    <source>
        <dbReference type="Pfam" id="PF00999"/>
    </source>
</evidence>
<feature type="domain" description="Cation/H+ exchanger transmembrane" evidence="10">
    <location>
        <begin position="6"/>
        <end position="347"/>
    </location>
</feature>
<dbReference type="Proteomes" id="UP000626370">
    <property type="component" value="Unassembled WGS sequence"/>
</dbReference>
<keyword evidence="8 9" id="KW-0472">Membrane</keyword>
<feature type="domain" description="RCK N-terminal" evidence="11">
    <location>
        <begin position="387"/>
        <end position="502"/>
    </location>
</feature>
<keyword evidence="3" id="KW-0813">Transport</keyword>
<evidence type="ECO:0000313" key="13">
    <source>
        <dbReference type="Proteomes" id="UP000626370"/>
    </source>
</evidence>
<dbReference type="EMBL" id="BNAH01000003">
    <property type="protein sequence ID" value="GHE83377.1"/>
    <property type="molecule type" value="Genomic_DNA"/>
</dbReference>
<accession>A0ABQ3IJT4</accession>
<protein>
    <submittedName>
        <fullName evidence="12">Potassium transporter Kef</fullName>
    </submittedName>
</protein>
<gene>
    <name evidence="12" type="ORF">GCM10011501_09810</name>
</gene>
<feature type="transmembrane region" description="Helical" evidence="9">
    <location>
        <begin position="144"/>
        <end position="163"/>
    </location>
</feature>
<evidence type="ECO:0000256" key="6">
    <source>
        <dbReference type="ARBA" id="ARBA00022989"/>
    </source>
</evidence>
<reference evidence="13" key="1">
    <citation type="journal article" date="2019" name="Int. J. Syst. Evol. Microbiol.">
        <title>The Global Catalogue of Microorganisms (GCM) 10K type strain sequencing project: providing services to taxonomists for standard genome sequencing and annotation.</title>
        <authorList>
            <consortium name="The Broad Institute Genomics Platform"/>
            <consortium name="The Broad Institute Genome Sequencing Center for Infectious Disease"/>
            <person name="Wu L."/>
            <person name="Ma J."/>
        </authorList>
    </citation>
    <scope>NUCLEOTIDE SEQUENCE [LARGE SCALE GENOMIC DNA]</scope>
    <source>
        <strain evidence="13">CGMCC 1.15922</strain>
    </source>
</reference>
<feature type="transmembrane region" description="Helical" evidence="9">
    <location>
        <begin position="245"/>
        <end position="264"/>
    </location>
</feature>
<keyword evidence="7" id="KW-0406">Ion transport</keyword>
<dbReference type="PANTHER" id="PTHR42751:SF1">
    <property type="entry name" value="CATION_PROTON ANTIPORTER YBAL-RELATED"/>
    <property type="match status" value="1"/>
</dbReference>
<proteinExistence type="inferred from homology"/>
<dbReference type="InterPro" id="IPR036291">
    <property type="entry name" value="NAD(P)-bd_dom_sf"/>
</dbReference>
<evidence type="ECO:0000256" key="7">
    <source>
        <dbReference type="ARBA" id="ARBA00023065"/>
    </source>
</evidence>
<comment type="caution">
    <text evidence="12">The sequence shown here is derived from an EMBL/GenBank/DDBJ whole genome shotgun (WGS) entry which is preliminary data.</text>
</comment>
<organism evidence="12 13">
    <name type="scientific">Thalassotalea profundi</name>
    <dbReference type="NCBI Taxonomy" id="2036687"/>
    <lineage>
        <taxon>Bacteria</taxon>
        <taxon>Pseudomonadati</taxon>
        <taxon>Pseudomonadota</taxon>
        <taxon>Gammaproteobacteria</taxon>
        <taxon>Alteromonadales</taxon>
        <taxon>Colwelliaceae</taxon>
        <taxon>Thalassotalea</taxon>
    </lineage>
</organism>
<comment type="similarity">
    <text evidence="2">Belongs to the monovalent cation:proton antiporter 2 (CPA2) transporter (TC 2.A.37) family.</text>
</comment>
<dbReference type="InterPro" id="IPR038770">
    <property type="entry name" value="Na+/solute_symporter_sf"/>
</dbReference>
<dbReference type="RefSeq" id="WP_189376993.1">
    <property type="nucleotide sequence ID" value="NZ_BNAH01000003.1"/>
</dbReference>
<comment type="subcellular location">
    <subcellularLocation>
        <location evidence="1">Membrane</location>
        <topology evidence="1">Multi-pass membrane protein</topology>
    </subcellularLocation>
</comment>
<name>A0ABQ3IJT4_9GAMM</name>